<dbReference type="Proteomes" id="UP000189883">
    <property type="component" value="Chromosome"/>
</dbReference>
<gene>
    <name evidence="1" type="ORF">AB406_1576</name>
</gene>
<name>A0A1S7DTT6_RIEAN</name>
<proteinExistence type="predicted"/>
<evidence type="ECO:0000313" key="1">
    <source>
        <dbReference type="EMBL" id="AQY22520.1"/>
    </source>
</evidence>
<dbReference type="RefSeq" id="WP_014937273.1">
    <property type="nucleotide sequence ID" value="NZ_CP011859.1"/>
</dbReference>
<reference evidence="1 2" key="1">
    <citation type="submission" date="2015-06" db="EMBL/GenBank/DDBJ databases">
        <title>R. anatipestifer strain HXb2 is the most virulent strain so far, and the genome sequence would help us uncover the pathogenesis.</title>
        <authorList>
            <person name="Hu Q."/>
            <person name="Qi J."/>
            <person name="Bo H."/>
            <person name="Liu G."/>
            <person name="Tao M."/>
            <person name="Ding Y."/>
            <person name="Xue Y."/>
        </authorList>
    </citation>
    <scope>NUCLEOTIDE SEQUENCE [LARGE SCALE GENOMIC DNA]</scope>
    <source>
        <strain evidence="1 2">HXb2</strain>
    </source>
</reference>
<dbReference type="AlphaFoldDB" id="A0A1S7DTT6"/>
<sequence length="255" mass="28382">MYKIAKFILKDILKSKIIGIYALILFVISWAILGLESNQVKANLNLLNIVLFVIPLFSLMFSVIYIYNSAQFIELLSTQPIKRDVIWTGIFLGLSLSQLLVFLGGCGIPIILYSTLTYGLCVLLGGMLLCIGFTSLAMYSAISTSDKTKGIGIVIFIWIFFNIIYDGLLLVLMFQFSDYPIEKPMVVLSSLSPIGLTRIFVQLQLDISGMLGYSGAVFKSIFGSGGGVYISVLILLLWIIFPFLSSLFKFRKKDL</sequence>
<accession>A0A1S7DTT6</accession>
<dbReference type="EMBL" id="CP011859">
    <property type="protein sequence ID" value="AQY22520.1"/>
    <property type="molecule type" value="Genomic_DNA"/>
</dbReference>
<organism evidence="1 2">
    <name type="scientific">Riemerella anatipestifer</name>
    <name type="common">Moraxella anatipestifer</name>
    <dbReference type="NCBI Taxonomy" id="34085"/>
    <lineage>
        <taxon>Bacteria</taxon>
        <taxon>Pseudomonadati</taxon>
        <taxon>Bacteroidota</taxon>
        <taxon>Flavobacteriia</taxon>
        <taxon>Flavobacteriales</taxon>
        <taxon>Weeksellaceae</taxon>
        <taxon>Riemerella</taxon>
    </lineage>
</organism>
<protein>
    <submittedName>
        <fullName evidence="1">Uncharacterized protein</fullName>
    </submittedName>
</protein>
<evidence type="ECO:0000313" key="2">
    <source>
        <dbReference type="Proteomes" id="UP000189883"/>
    </source>
</evidence>